<protein>
    <submittedName>
        <fullName evidence="4">DUF4129 domain-containing protein</fullName>
    </submittedName>
</protein>
<dbReference type="Gene3D" id="3.10.620.30">
    <property type="match status" value="1"/>
</dbReference>
<name>A0A5M4FIP6_9ACTN</name>
<dbReference type="InterPro" id="IPR038765">
    <property type="entry name" value="Papain-like_cys_pep_sf"/>
</dbReference>
<feature type="region of interest" description="Disordered" evidence="1">
    <location>
        <begin position="560"/>
        <end position="607"/>
    </location>
</feature>
<dbReference type="SMART" id="SM00460">
    <property type="entry name" value="TGc"/>
    <property type="match status" value="1"/>
</dbReference>
<evidence type="ECO:0000259" key="3">
    <source>
        <dbReference type="SMART" id="SM00460"/>
    </source>
</evidence>
<evidence type="ECO:0000256" key="1">
    <source>
        <dbReference type="SAM" id="MobiDB-lite"/>
    </source>
</evidence>
<dbReference type="Pfam" id="PF11992">
    <property type="entry name" value="TgpA_N"/>
    <property type="match status" value="1"/>
</dbReference>
<proteinExistence type="predicted"/>
<feature type="transmembrane region" description="Helical" evidence="2">
    <location>
        <begin position="145"/>
        <end position="164"/>
    </location>
</feature>
<dbReference type="PANTHER" id="PTHR42736">
    <property type="entry name" value="PROTEIN-GLUTAMINE GAMMA-GLUTAMYLTRANSFERASE"/>
    <property type="match status" value="1"/>
</dbReference>
<dbReference type="InterPro" id="IPR052901">
    <property type="entry name" value="Bact_TGase-like"/>
</dbReference>
<evidence type="ECO:0000313" key="5">
    <source>
        <dbReference type="Proteomes" id="UP000380867"/>
    </source>
</evidence>
<dbReference type="SUPFAM" id="SSF54001">
    <property type="entry name" value="Cysteine proteinases"/>
    <property type="match status" value="1"/>
</dbReference>
<dbReference type="InterPro" id="IPR025403">
    <property type="entry name" value="TgpA-like_C"/>
</dbReference>
<dbReference type="InterPro" id="IPR002931">
    <property type="entry name" value="Transglutaminase-like"/>
</dbReference>
<gene>
    <name evidence="4" type="ORF">ESP70_004030</name>
</gene>
<sequence>MTSASCGVSSTGRVRMLRAEASTQRVNNRTARDTWFDHIVIGVAFALLLSGFRSVITGNDWWITTILVAALTGLACAVLRAVGLRWVAPIAIVVELLALAWIFVPGTLIGIIPTWDTFRELGHLASAAQDIIIEEQAPVAAAKPVVLVIASSFGLLVIVADVLLQRRHAASGIGLLMLSVFATPALISGDTPSMWLFVVVAALWLVILRSRTALGGTLARRQRGPALVLATAALAASIAFPLVSPDVSAVATSWGKPPPAVFGRGINPMLELGQNLRRNGTTTALTYTTGLSEAPYLKVATLRNFTGKTWKPGTNQQFAAPEGEEALKNNPAIKVEKESTTITIRQLKTTMLPVPYPMTKVTGLEGKWLDGFGLTMISTDDDTRGQTYSVTSLDVQPTATQVRAITTSPSDLLLQEETKLPDKTPAIIEETARKVTEGATNEYDRAVALQDYLRNDGGFAYSETAPVADGYDGNGVDVIAEFLKKKSGYCVHFSSAMAVMARTLGIPSRIAVGYAPGSVVGIKDGQNQYEATSDDLHAWTEIYFAGVGWVGFEPTPSIGSATSFTEPGVPSTNTDEGEVASNPRGAVREETNNVDSTGATTTESSQTAPRTALITFAALLLLVGIPALLRWARRRWRFSRAASSVEPLWRELEDTARDFGVPFSPTDTPRGFATRLGTRDGIDHEALNRLLQRVERARFARSAVREGDGIDDLRAVIDSLHRAASRKEKWRAIALPRSLAGRRAYVPDGPLQPVSTLG</sequence>
<keyword evidence="2" id="KW-1133">Transmembrane helix</keyword>
<dbReference type="AlphaFoldDB" id="A0A5M4FIP6"/>
<dbReference type="Pfam" id="PF13559">
    <property type="entry name" value="DUF4129"/>
    <property type="match status" value="1"/>
</dbReference>
<feature type="compositionally biased region" description="Polar residues" evidence="1">
    <location>
        <begin position="560"/>
        <end position="574"/>
    </location>
</feature>
<evidence type="ECO:0000313" key="4">
    <source>
        <dbReference type="EMBL" id="KAA1399931.1"/>
    </source>
</evidence>
<feature type="transmembrane region" description="Helical" evidence="2">
    <location>
        <begin position="35"/>
        <end position="55"/>
    </location>
</feature>
<evidence type="ECO:0000256" key="2">
    <source>
        <dbReference type="SAM" id="Phobius"/>
    </source>
</evidence>
<accession>A0A5M4FIP6</accession>
<reference evidence="4" key="1">
    <citation type="submission" date="2019-09" db="EMBL/GenBank/DDBJ databases">
        <authorList>
            <person name="Li J."/>
        </authorList>
    </citation>
    <scope>NUCLEOTIDE SEQUENCE [LARGE SCALE GENOMIC DNA]</scope>
    <source>
        <strain evidence="4">JCM 14732</strain>
    </source>
</reference>
<keyword evidence="2" id="KW-0812">Transmembrane</keyword>
<comment type="caution">
    <text evidence="4">The sequence shown here is derived from an EMBL/GenBank/DDBJ whole genome shotgun (WGS) entry which is preliminary data.</text>
</comment>
<organism evidence="4 5">
    <name type="scientific">Aeromicrobium ginsengisoli</name>
    <dbReference type="NCBI Taxonomy" id="363867"/>
    <lineage>
        <taxon>Bacteria</taxon>
        <taxon>Bacillati</taxon>
        <taxon>Actinomycetota</taxon>
        <taxon>Actinomycetes</taxon>
        <taxon>Propionibacteriales</taxon>
        <taxon>Nocardioidaceae</taxon>
        <taxon>Aeromicrobium</taxon>
    </lineage>
</organism>
<dbReference type="PANTHER" id="PTHR42736:SF1">
    <property type="entry name" value="PROTEIN-GLUTAMINE GAMMA-GLUTAMYLTRANSFERASE"/>
    <property type="match status" value="1"/>
</dbReference>
<dbReference type="InterPro" id="IPR021878">
    <property type="entry name" value="TgpA_N"/>
</dbReference>
<dbReference type="Pfam" id="PF01841">
    <property type="entry name" value="Transglut_core"/>
    <property type="match status" value="1"/>
</dbReference>
<feature type="transmembrane region" description="Helical" evidence="2">
    <location>
        <begin position="226"/>
        <end position="243"/>
    </location>
</feature>
<feature type="transmembrane region" description="Helical" evidence="2">
    <location>
        <begin position="169"/>
        <end position="187"/>
    </location>
</feature>
<feature type="domain" description="Transglutaminase-like" evidence="3">
    <location>
        <begin position="482"/>
        <end position="556"/>
    </location>
</feature>
<feature type="compositionally biased region" description="Polar residues" evidence="1">
    <location>
        <begin position="593"/>
        <end position="607"/>
    </location>
</feature>
<keyword evidence="5" id="KW-1185">Reference proteome</keyword>
<feature type="transmembrane region" description="Helical" evidence="2">
    <location>
        <begin position="193"/>
        <end position="214"/>
    </location>
</feature>
<dbReference type="EMBL" id="SDPQ02000001">
    <property type="protein sequence ID" value="KAA1399931.1"/>
    <property type="molecule type" value="Genomic_DNA"/>
</dbReference>
<dbReference type="OrthoDB" id="9804023at2"/>
<feature type="transmembrane region" description="Helical" evidence="2">
    <location>
        <begin position="61"/>
        <end position="79"/>
    </location>
</feature>
<feature type="transmembrane region" description="Helical" evidence="2">
    <location>
        <begin position="612"/>
        <end position="632"/>
    </location>
</feature>
<keyword evidence="2" id="KW-0472">Membrane</keyword>
<feature type="transmembrane region" description="Helical" evidence="2">
    <location>
        <begin position="86"/>
        <end position="112"/>
    </location>
</feature>
<dbReference type="Proteomes" id="UP000380867">
    <property type="component" value="Unassembled WGS sequence"/>
</dbReference>